<feature type="domain" description="ZZ-type" evidence="6">
    <location>
        <begin position="507"/>
        <end position="559"/>
    </location>
</feature>
<dbReference type="SMART" id="SM00291">
    <property type="entry name" value="ZnF_ZZ"/>
    <property type="match status" value="4"/>
</dbReference>
<dbReference type="Gene3D" id="3.30.60.90">
    <property type="match status" value="3"/>
</dbReference>
<dbReference type="GO" id="GO:0008270">
    <property type="term" value="F:zinc ion binding"/>
    <property type="evidence" value="ECO:0007669"/>
    <property type="project" value="UniProtKB-KW"/>
</dbReference>
<dbReference type="Pfam" id="PF00569">
    <property type="entry name" value="ZZ"/>
    <property type="match status" value="3"/>
</dbReference>
<dbReference type="CDD" id="cd14947">
    <property type="entry name" value="NBR1_like"/>
    <property type="match status" value="1"/>
</dbReference>
<feature type="region of interest" description="Disordered" evidence="5">
    <location>
        <begin position="1055"/>
        <end position="1114"/>
    </location>
</feature>
<sequence length="1149" mass="125489">MFSVKATYRGEIRRFSFPDSTTFPTFDQLQLQLHRVFPSSSSYYLSKLLFCPDSSKPGRILIAREVHTAEDYNKCLVPFRGRSWPNALLRFSLLDENTSGFASKDLLSQPVGQVPWRRDDDTPSLQSPETPRPLSAFYIPPAPVTFSVPPRAFVQTQRDIDPVLVDVSNQHSQTAHPAPPPPRPNASGCCNTAEAKVEIQNLIDTFQQDLNRILIRTFGHTASTQNAQHPNTLSPPSPSAVPGNRASVPSQHSPFDCSLCRRPVVGQRATCSACSSLVCSECNSTGRADFCPVSFGPHILTMAPSPGVPLSNGSYPLWPHAWSSWSPRPLPPLPPVAPAWVPSSSSTYNTFAYPSRNMSNSPPVGPFIPPLRSITPEADSTFATQTSSSMPRAPSVHMSSPAVPQVSASRPPTPPPPQAIHRGIICDACDSTIVGVRHKCLDCPDYDLCTPCITSGSSERHNPRHQFFELAEPTRIVVHTVNQDDGPAPLDPASFAPAAPLADLPAVHNATCDLCDSLIQGDRYKCTVCPDFDTCNSCFTITEEQHPEHSFVKLSKAEDYIPRVHLPPPHHFARCDVCNKSIDGVRYKCMHPDCPDFDLCEKCEALPIPQHPENHPMLKMKSVETVIPTVYRVGQTSMHLVPERPRAPDFEHGYMRNPALSWGTVASEPPSPVERTSPESPSLGATGTRTYESVERDPGSVTSEFTPAHPDRATEPFPLHRRVSPTSWSPSVDCSPHPLRKDAPSPSSPRNWAEATNPHFPTIVQSHPRRTGSHVHQEEPLAVRFDPAVETFHASPSSPLTSEVSDVHGTPPPAPLINGSWFGESLSSLLKPIQEQAGPVVSSDNLQTAEPDSPSPATAMGSPLNNEALLSRPPVTEMQQITPPNSRSLAELLNGYRSMSNIHLENQAALERSLTPDVVEEQLSARFVEDVTAPDGQIFAAGVTFIKIWRMQNDGARDWPASTEVVFAGGAQLASGNPPPHIQPMRTVGPLKPGEEKNIWTCELKAPDAPGKYTSYWRLRDDKGQLFGDTIWVEIEVVNPSYSQNEAALSSSSIIVMPDPTSPRASPSAPLSERSQSTSPPINTEATLDDAASDSDSVSLISLPSSEDEDDAALWADSRERVPVDRVVNRAQAMEYVLLYDDNTSEDEE</sequence>
<evidence type="ECO:0000313" key="8">
    <source>
        <dbReference type="Proteomes" id="UP001063166"/>
    </source>
</evidence>
<feature type="region of interest" description="Disordered" evidence="5">
    <location>
        <begin position="224"/>
        <end position="247"/>
    </location>
</feature>
<proteinExistence type="predicted"/>
<feature type="compositionally biased region" description="Polar residues" evidence="5">
    <location>
        <begin position="794"/>
        <end position="804"/>
    </location>
</feature>
<feature type="region of interest" description="Disordered" evidence="5">
    <location>
        <begin position="835"/>
        <end position="868"/>
    </location>
</feature>
<dbReference type="Gene3D" id="2.60.40.10">
    <property type="entry name" value="Immunoglobulins"/>
    <property type="match status" value="1"/>
</dbReference>
<dbReference type="PANTHER" id="PTHR20930">
    <property type="entry name" value="OVARIAN CARCINOMA ANTIGEN CA125-RELATED"/>
    <property type="match status" value="1"/>
</dbReference>
<dbReference type="InterPro" id="IPR013783">
    <property type="entry name" value="Ig-like_fold"/>
</dbReference>
<protein>
    <recommendedName>
        <fullName evidence="6">ZZ-type domain-containing protein</fullName>
    </recommendedName>
</protein>
<evidence type="ECO:0000256" key="3">
    <source>
        <dbReference type="ARBA" id="ARBA00022833"/>
    </source>
</evidence>
<feature type="region of interest" description="Disordered" evidence="5">
    <location>
        <begin position="169"/>
        <end position="190"/>
    </location>
</feature>
<feature type="region of interest" description="Disordered" evidence="5">
    <location>
        <begin position="112"/>
        <end position="134"/>
    </location>
</feature>
<comment type="caution">
    <text evidence="7">The sequence shown here is derived from an EMBL/GenBank/DDBJ whole genome shotgun (WGS) entry which is preliminary data.</text>
</comment>
<keyword evidence="8" id="KW-1185">Reference proteome</keyword>
<feature type="domain" description="ZZ-type" evidence="6">
    <location>
        <begin position="570"/>
        <end position="625"/>
    </location>
</feature>
<feature type="region of interest" description="Disordered" evidence="5">
    <location>
        <begin position="380"/>
        <end position="415"/>
    </location>
</feature>
<organism evidence="7 8">
    <name type="scientific">Lyophyllum shimeji</name>
    <name type="common">Hon-shimeji</name>
    <name type="synonym">Tricholoma shimeji</name>
    <dbReference type="NCBI Taxonomy" id="47721"/>
    <lineage>
        <taxon>Eukaryota</taxon>
        <taxon>Fungi</taxon>
        <taxon>Dikarya</taxon>
        <taxon>Basidiomycota</taxon>
        <taxon>Agaricomycotina</taxon>
        <taxon>Agaricomycetes</taxon>
        <taxon>Agaricomycetidae</taxon>
        <taxon>Agaricales</taxon>
        <taxon>Tricholomatineae</taxon>
        <taxon>Lyophyllaceae</taxon>
        <taxon>Lyophyllum</taxon>
    </lineage>
</organism>
<reference evidence="7" key="1">
    <citation type="submission" date="2022-07" db="EMBL/GenBank/DDBJ databases">
        <title>The genome of Lyophyllum shimeji provides insight into the initial evolution of ectomycorrhizal fungal genome.</title>
        <authorList>
            <person name="Kobayashi Y."/>
            <person name="Shibata T."/>
            <person name="Hirakawa H."/>
            <person name="Shigenobu S."/>
            <person name="Nishiyama T."/>
            <person name="Yamada A."/>
            <person name="Hasebe M."/>
            <person name="Kawaguchi M."/>
        </authorList>
    </citation>
    <scope>NUCLEOTIDE SEQUENCE</scope>
    <source>
        <strain evidence="7">AT787</strain>
    </source>
</reference>
<dbReference type="CDD" id="cd02249">
    <property type="entry name" value="ZZ"/>
    <property type="match status" value="1"/>
</dbReference>
<feature type="compositionally biased region" description="Polar residues" evidence="5">
    <location>
        <begin position="381"/>
        <end position="390"/>
    </location>
</feature>
<feature type="compositionally biased region" description="Low complexity" evidence="5">
    <location>
        <begin position="1094"/>
        <end position="1105"/>
    </location>
</feature>
<evidence type="ECO:0000256" key="2">
    <source>
        <dbReference type="ARBA" id="ARBA00022771"/>
    </source>
</evidence>
<feature type="region of interest" description="Disordered" evidence="5">
    <location>
        <begin position="661"/>
        <end position="755"/>
    </location>
</feature>
<feature type="domain" description="ZZ-type" evidence="6">
    <location>
        <begin position="421"/>
        <end position="475"/>
    </location>
</feature>
<feature type="compositionally biased region" description="Polar residues" evidence="5">
    <location>
        <begin position="678"/>
        <end position="691"/>
    </location>
</feature>
<gene>
    <name evidence="7" type="ORF">LshimejAT787_0300970</name>
</gene>
<keyword evidence="2 4" id="KW-0863">Zinc-finger</keyword>
<dbReference type="InterPro" id="IPR043145">
    <property type="entry name" value="Znf_ZZ_sf"/>
</dbReference>
<dbReference type="CDD" id="cd02340">
    <property type="entry name" value="ZZ_NBR1_like"/>
    <property type="match status" value="2"/>
</dbReference>
<dbReference type="SUPFAM" id="SSF57850">
    <property type="entry name" value="RING/U-box"/>
    <property type="match status" value="3"/>
</dbReference>
<dbReference type="InterPro" id="IPR000433">
    <property type="entry name" value="Znf_ZZ"/>
</dbReference>
<keyword evidence="3" id="KW-0862">Zinc</keyword>
<dbReference type="PROSITE" id="PS50135">
    <property type="entry name" value="ZF_ZZ_2"/>
    <property type="match status" value="3"/>
</dbReference>
<evidence type="ECO:0000256" key="4">
    <source>
        <dbReference type="PROSITE-ProRule" id="PRU00228"/>
    </source>
</evidence>
<dbReference type="PANTHER" id="PTHR20930:SF0">
    <property type="entry name" value="PROTEIN ILRUN"/>
    <property type="match status" value="1"/>
</dbReference>
<dbReference type="PROSITE" id="PS01357">
    <property type="entry name" value="ZF_ZZ_1"/>
    <property type="match status" value="1"/>
</dbReference>
<keyword evidence="1" id="KW-0479">Metal-binding</keyword>
<dbReference type="InterPro" id="IPR032350">
    <property type="entry name" value="Nbr1_FW"/>
</dbReference>
<evidence type="ECO:0000256" key="5">
    <source>
        <dbReference type="SAM" id="MobiDB-lite"/>
    </source>
</evidence>
<dbReference type="AlphaFoldDB" id="A0A9P3PHZ9"/>
<dbReference type="Proteomes" id="UP001063166">
    <property type="component" value="Unassembled WGS sequence"/>
</dbReference>
<feature type="region of interest" description="Disordered" evidence="5">
    <location>
        <begin position="792"/>
        <end position="819"/>
    </location>
</feature>
<feature type="compositionally biased region" description="Polar residues" evidence="5">
    <location>
        <begin position="1073"/>
        <end position="1085"/>
    </location>
</feature>
<dbReference type="OrthoDB" id="661148at2759"/>
<dbReference type="EMBL" id="BRPK01000003">
    <property type="protein sequence ID" value="GLB35809.1"/>
    <property type="molecule type" value="Genomic_DNA"/>
</dbReference>
<evidence type="ECO:0000313" key="7">
    <source>
        <dbReference type="EMBL" id="GLB35809.1"/>
    </source>
</evidence>
<evidence type="ECO:0000256" key="1">
    <source>
        <dbReference type="ARBA" id="ARBA00022723"/>
    </source>
</evidence>
<accession>A0A9P3PHZ9</accession>
<evidence type="ECO:0000259" key="6">
    <source>
        <dbReference type="PROSITE" id="PS50135"/>
    </source>
</evidence>
<name>A0A9P3PHZ9_LYOSH</name>
<dbReference type="Pfam" id="PF16158">
    <property type="entry name" value="N_BRCA1_IG"/>
    <property type="match status" value="1"/>
</dbReference>